<gene>
    <name evidence="1" type="ORF">BJ322DRAFT_992257</name>
</gene>
<keyword evidence="2" id="KW-1185">Reference proteome</keyword>
<comment type="caution">
    <text evidence="1">The sequence shown here is derived from an EMBL/GenBank/DDBJ whole genome shotgun (WGS) entry which is preliminary data.</text>
</comment>
<feature type="non-terminal residue" evidence="1">
    <location>
        <position position="1"/>
    </location>
</feature>
<accession>A0A9P6L2Z1</accession>
<dbReference type="EMBL" id="WIUZ02000015">
    <property type="protein sequence ID" value="KAF9780996.1"/>
    <property type="molecule type" value="Genomic_DNA"/>
</dbReference>
<evidence type="ECO:0000313" key="1">
    <source>
        <dbReference type="EMBL" id="KAF9780996.1"/>
    </source>
</evidence>
<evidence type="ECO:0000313" key="2">
    <source>
        <dbReference type="Proteomes" id="UP000736335"/>
    </source>
</evidence>
<proteinExistence type="predicted"/>
<reference evidence="1" key="2">
    <citation type="submission" date="2020-11" db="EMBL/GenBank/DDBJ databases">
        <authorList>
            <consortium name="DOE Joint Genome Institute"/>
            <person name="Kuo A."/>
            <person name="Miyauchi S."/>
            <person name="Kiss E."/>
            <person name="Drula E."/>
            <person name="Kohler A."/>
            <person name="Sanchez-Garcia M."/>
            <person name="Andreopoulos B."/>
            <person name="Barry K.W."/>
            <person name="Bonito G."/>
            <person name="Buee M."/>
            <person name="Carver A."/>
            <person name="Chen C."/>
            <person name="Cichocki N."/>
            <person name="Clum A."/>
            <person name="Culley D."/>
            <person name="Crous P.W."/>
            <person name="Fauchery L."/>
            <person name="Girlanda M."/>
            <person name="Hayes R."/>
            <person name="Keri Z."/>
            <person name="Labutti K."/>
            <person name="Lipzen A."/>
            <person name="Lombard V."/>
            <person name="Magnuson J."/>
            <person name="Maillard F."/>
            <person name="Morin E."/>
            <person name="Murat C."/>
            <person name="Nolan M."/>
            <person name="Ohm R."/>
            <person name="Pangilinan J."/>
            <person name="Pereira M."/>
            <person name="Perotto S."/>
            <person name="Peter M."/>
            <person name="Riley R."/>
            <person name="Sitrit Y."/>
            <person name="Stielow B."/>
            <person name="Szollosi G."/>
            <person name="Zifcakova L."/>
            <person name="Stursova M."/>
            <person name="Spatafora J.W."/>
            <person name="Tedersoo L."/>
            <person name="Vaario L.-M."/>
            <person name="Yamada A."/>
            <person name="Yan M."/>
            <person name="Wang P."/>
            <person name="Xu J."/>
            <person name="Bruns T."/>
            <person name="Baldrian P."/>
            <person name="Vilgalys R."/>
            <person name="Henrissat B."/>
            <person name="Grigoriev I.V."/>
            <person name="Hibbett D."/>
            <person name="Nagy L.G."/>
            <person name="Martin F.M."/>
        </authorList>
    </citation>
    <scope>NUCLEOTIDE SEQUENCE</scope>
    <source>
        <strain evidence="1">UH-Tt-Lm1</strain>
    </source>
</reference>
<dbReference type="OrthoDB" id="3050185at2759"/>
<name>A0A9P6L2Z1_9AGAM</name>
<feature type="non-terminal residue" evidence="1">
    <location>
        <position position="85"/>
    </location>
</feature>
<dbReference type="Proteomes" id="UP000736335">
    <property type="component" value="Unassembled WGS sequence"/>
</dbReference>
<dbReference type="AlphaFoldDB" id="A0A9P6L2Z1"/>
<sequence length="85" mass="9873">VPVPIGPAFPRRDRSLQHAKYCRLMLILFKPWRVVGDLRDAGETWITAFNKFGTVCAEPTKCILDNMQVMHECKDAKDVEDNRRR</sequence>
<organism evidence="1 2">
    <name type="scientific">Thelephora terrestris</name>
    <dbReference type="NCBI Taxonomy" id="56493"/>
    <lineage>
        <taxon>Eukaryota</taxon>
        <taxon>Fungi</taxon>
        <taxon>Dikarya</taxon>
        <taxon>Basidiomycota</taxon>
        <taxon>Agaricomycotina</taxon>
        <taxon>Agaricomycetes</taxon>
        <taxon>Thelephorales</taxon>
        <taxon>Thelephoraceae</taxon>
        <taxon>Thelephora</taxon>
    </lineage>
</organism>
<reference evidence="1" key="1">
    <citation type="journal article" date="2020" name="Nat. Commun.">
        <title>Large-scale genome sequencing of mycorrhizal fungi provides insights into the early evolution of symbiotic traits.</title>
        <authorList>
            <person name="Miyauchi S."/>
            <person name="Kiss E."/>
            <person name="Kuo A."/>
            <person name="Drula E."/>
            <person name="Kohler A."/>
            <person name="Sanchez-Garcia M."/>
            <person name="Morin E."/>
            <person name="Andreopoulos B."/>
            <person name="Barry K.W."/>
            <person name="Bonito G."/>
            <person name="Buee M."/>
            <person name="Carver A."/>
            <person name="Chen C."/>
            <person name="Cichocki N."/>
            <person name="Clum A."/>
            <person name="Culley D."/>
            <person name="Crous P.W."/>
            <person name="Fauchery L."/>
            <person name="Girlanda M."/>
            <person name="Hayes R.D."/>
            <person name="Keri Z."/>
            <person name="LaButti K."/>
            <person name="Lipzen A."/>
            <person name="Lombard V."/>
            <person name="Magnuson J."/>
            <person name="Maillard F."/>
            <person name="Murat C."/>
            <person name="Nolan M."/>
            <person name="Ohm R.A."/>
            <person name="Pangilinan J."/>
            <person name="Pereira M.F."/>
            <person name="Perotto S."/>
            <person name="Peter M."/>
            <person name="Pfister S."/>
            <person name="Riley R."/>
            <person name="Sitrit Y."/>
            <person name="Stielow J.B."/>
            <person name="Szollosi G."/>
            <person name="Zifcakova L."/>
            <person name="Stursova M."/>
            <person name="Spatafora J.W."/>
            <person name="Tedersoo L."/>
            <person name="Vaario L.M."/>
            <person name="Yamada A."/>
            <person name="Yan M."/>
            <person name="Wang P."/>
            <person name="Xu J."/>
            <person name="Bruns T."/>
            <person name="Baldrian P."/>
            <person name="Vilgalys R."/>
            <person name="Dunand C."/>
            <person name="Henrissat B."/>
            <person name="Grigoriev I.V."/>
            <person name="Hibbett D."/>
            <person name="Nagy L.G."/>
            <person name="Martin F.M."/>
        </authorList>
    </citation>
    <scope>NUCLEOTIDE SEQUENCE</scope>
    <source>
        <strain evidence="1">UH-Tt-Lm1</strain>
    </source>
</reference>
<protein>
    <submittedName>
        <fullName evidence="1">Uncharacterized protein</fullName>
    </submittedName>
</protein>